<dbReference type="OrthoDB" id="384974at2"/>
<accession>A0A512BFS8</accession>
<keyword evidence="4" id="KW-1185">Reference proteome</keyword>
<reference evidence="3 4" key="1">
    <citation type="submission" date="2019-07" db="EMBL/GenBank/DDBJ databases">
        <title>Whole genome shotgun sequence of Segetibacter aerophilus NBRC 106135.</title>
        <authorList>
            <person name="Hosoyama A."/>
            <person name="Uohara A."/>
            <person name="Ohji S."/>
            <person name="Ichikawa N."/>
        </authorList>
    </citation>
    <scope>NUCLEOTIDE SEQUENCE [LARGE SCALE GENOMIC DNA]</scope>
    <source>
        <strain evidence="3 4">NBRC 106135</strain>
    </source>
</reference>
<evidence type="ECO:0000313" key="3">
    <source>
        <dbReference type="EMBL" id="GEO10816.1"/>
    </source>
</evidence>
<dbReference type="InterPro" id="IPR023393">
    <property type="entry name" value="START-like_dom_sf"/>
</dbReference>
<dbReference type="SUPFAM" id="SSF55961">
    <property type="entry name" value="Bet v1-like"/>
    <property type="match status" value="1"/>
</dbReference>
<evidence type="ECO:0000313" key="4">
    <source>
        <dbReference type="Proteomes" id="UP000321513"/>
    </source>
</evidence>
<gene>
    <name evidence="3" type="ORF">SAE01_33120</name>
</gene>
<sequence>MSNPIITVQTVVKSSPEKVWKCWTTPSDIIHWNNPSDDWHNVKVEVDFREGGSFLFAMQLKDGSDGFDYCGKYDKIKMHELIELTTSDGRKTTNTFSTNGDEVLITEAFEVEAKTPLDVQKDFCQAVLNNFKKYAENNTDSSNEPG</sequence>
<evidence type="ECO:0000259" key="2">
    <source>
        <dbReference type="Pfam" id="PF08327"/>
    </source>
</evidence>
<comment type="caution">
    <text evidence="3">The sequence shown here is derived from an EMBL/GenBank/DDBJ whole genome shotgun (WGS) entry which is preliminary data.</text>
</comment>
<comment type="similarity">
    <text evidence="1">Belongs to the AHA1 family.</text>
</comment>
<dbReference type="AlphaFoldDB" id="A0A512BFS8"/>
<organism evidence="3 4">
    <name type="scientific">Segetibacter aerophilus</name>
    <dbReference type="NCBI Taxonomy" id="670293"/>
    <lineage>
        <taxon>Bacteria</taxon>
        <taxon>Pseudomonadati</taxon>
        <taxon>Bacteroidota</taxon>
        <taxon>Chitinophagia</taxon>
        <taxon>Chitinophagales</taxon>
        <taxon>Chitinophagaceae</taxon>
        <taxon>Segetibacter</taxon>
    </lineage>
</organism>
<proteinExistence type="inferred from homology"/>
<name>A0A512BFS8_9BACT</name>
<dbReference type="Gene3D" id="3.30.530.20">
    <property type="match status" value="1"/>
</dbReference>
<evidence type="ECO:0000256" key="1">
    <source>
        <dbReference type="ARBA" id="ARBA00006817"/>
    </source>
</evidence>
<dbReference type="Pfam" id="PF08327">
    <property type="entry name" value="AHSA1"/>
    <property type="match status" value="1"/>
</dbReference>
<dbReference type="RefSeq" id="WP_147204933.1">
    <property type="nucleotide sequence ID" value="NZ_BJYT01000013.1"/>
</dbReference>
<dbReference type="Proteomes" id="UP000321513">
    <property type="component" value="Unassembled WGS sequence"/>
</dbReference>
<feature type="domain" description="Activator of Hsp90 ATPase homologue 1/2-like C-terminal" evidence="2">
    <location>
        <begin position="14"/>
        <end position="110"/>
    </location>
</feature>
<dbReference type="EMBL" id="BJYT01000013">
    <property type="protein sequence ID" value="GEO10816.1"/>
    <property type="molecule type" value="Genomic_DNA"/>
</dbReference>
<protein>
    <submittedName>
        <fullName evidence="3">Activator of HSP90 ATPase</fullName>
    </submittedName>
</protein>
<dbReference type="InterPro" id="IPR013538">
    <property type="entry name" value="ASHA1/2-like_C"/>
</dbReference>